<dbReference type="EMBL" id="JADBJN010000001">
    <property type="protein sequence ID" value="KAG5679885.1"/>
    <property type="molecule type" value="Genomic_DNA"/>
</dbReference>
<dbReference type="AlphaFoldDB" id="A0A9J6CD78"/>
<keyword evidence="3" id="KW-1185">Reference proteome</keyword>
<organism evidence="2 3">
    <name type="scientific">Polypedilum vanderplanki</name>
    <name type="common">Sleeping chironomid midge</name>
    <dbReference type="NCBI Taxonomy" id="319348"/>
    <lineage>
        <taxon>Eukaryota</taxon>
        <taxon>Metazoa</taxon>
        <taxon>Ecdysozoa</taxon>
        <taxon>Arthropoda</taxon>
        <taxon>Hexapoda</taxon>
        <taxon>Insecta</taxon>
        <taxon>Pterygota</taxon>
        <taxon>Neoptera</taxon>
        <taxon>Endopterygota</taxon>
        <taxon>Diptera</taxon>
        <taxon>Nematocera</taxon>
        <taxon>Chironomoidea</taxon>
        <taxon>Chironomidae</taxon>
        <taxon>Chironominae</taxon>
        <taxon>Polypedilum</taxon>
        <taxon>Polypedilum</taxon>
    </lineage>
</organism>
<accession>A0A9J6CD78</accession>
<reference evidence="2" key="1">
    <citation type="submission" date="2021-03" db="EMBL/GenBank/DDBJ databases">
        <title>Chromosome level genome of the anhydrobiotic midge Polypedilum vanderplanki.</title>
        <authorList>
            <person name="Yoshida Y."/>
            <person name="Kikawada T."/>
            <person name="Gusev O."/>
        </authorList>
    </citation>
    <scope>NUCLEOTIDE SEQUENCE</scope>
    <source>
        <strain evidence="2">NIAS01</strain>
        <tissue evidence="2">Whole body or cell culture</tissue>
    </source>
</reference>
<dbReference type="Proteomes" id="UP001107558">
    <property type="component" value="Chromosome 1"/>
</dbReference>
<gene>
    <name evidence="2" type="ORF">PVAND_009422</name>
</gene>
<feature type="transmembrane region" description="Helical" evidence="1">
    <location>
        <begin position="85"/>
        <end position="104"/>
    </location>
</feature>
<protein>
    <submittedName>
        <fullName evidence="2">Uncharacterized protein</fullName>
    </submittedName>
</protein>
<keyword evidence="1" id="KW-0812">Transmembrane</keyword>
<evidence type="ECO:0000313" key="2">
    <source>
        <dbReference type="EMBL" id="KAG5679885.1"/>
    </source>
</evidence>
<comment type="caution">
    <text evidence="2">The sequence shown here is derived from an EMBL/GenBank/DDBJ whole genome shotgun (WGS) entry which is preliminary data.</text>
</comment>
<keyword evidence="1" id="KW-1133">Transmembrane helix</keyword>
<evidence type="ECO:0000256" key="1">
    <source>
        <dbReference type="SAM" id="Phobius"/>
    </source>
</evidence>
<keyword evidence="1" id="KW-0472">Membrane</keyword>
<name>A0A9J6CD78_POLVA</name>
<sequence>MDLQKFNDIYESIKKILNDYLQNESGKISCIIEKLRSKGFEKKFETSDLLFNQGKLTDEAQKYIDIATLECEEIPSVEASTNMEVFVVTMISGVFLFFALRYIIKFVYRHIMTIIRD</sequence>
<evidence type="ECO:0000313" key="3">
    <source>
        <dbReference type="Proteomes" id="UP001107558"/>
    </source>
</evidence>
<proteinExistence type="predicted"/>